<protein>
    <submittedName>
        <fullName evidence="3">Uncharacterized protein</fullName>
    </submittedName>
</protein>
<evidence type="ECO:0000313" key="3">
    <source>
        <dbReference type="EMBL" id="KAE8237322.1"/>
    </source>
</evidence>
<feature type="coiled-coil region" evidence="1">
    <location>
        <begin position="416"/>
        <end position="480"/>
    </location>
</feature>
<feature type="region of interest" description="Disordered" evidence="2">
    <location>
        <begin position="503"/>
        <end position="545"/>
    </location>
</feature>
<dbReference type="EMBL" id="LWDF02001836">
    <property type="protein sequence ID" value="KAE8237322.1"/>
    <property type="molecule type" value="Genomic_DNA"/>
</dbReference>
<feature type="non-terminal residue" evidence="3">
    <location>
        <position position="1"/>
    </location>
</feature>
<evidence type="ECO:0000313" key="4">
    <source>
        <dbReference type="Proteomes" id="UP000077521"/>
    </source>
</evidence>
<evidence type="ECO:0000256" key="1">
    <source>
        <dbReference type="SAM" id="Coils"/>
    </source>
</evidence>
<keyword evidence="4" id="KW-1185">Reference proteome</keyword>
<dbReference type="AlphaFoldDB" id="A0A8T8SCV7"/>
<accession>A0A8T8SCV7</accession>
<comment type="caution">
    <text evidence="3">The sequence shown here is derived from an EMBL/GenBank/DDBJ whole genome shotgun (WGS) entry which is preliminary data.</text>
</comment>
<reference evidence="3" key="1">
    <citation type="submission" date="2016-04" db="EMBL/GenBank/DDBJ databases">
        <authorList>
            <person name="Nguyen H.D."/>
            <person name="Samba Siva P."/>
            <person name="Cullis J."/>
            <person name="Levesque C.A."/>
            <person name="Hambleton S."/>
        </authorList>
    </citation>
    <scope>NUCLEOTIDE SEQUENCE</scope>
    <source>
        <strain evidence="3">DAOMC 236416</strain>
    </source>
</reference>
<dbReference type="Proteomes" id="UP000077521">
    <property type="component" value="Unassembled WGS sequence"/>
</dbReference>
<evidence type="ECO:0000256" key="2">
    <source>
        <dbReference type="SAM" id="MobiDB-lite"/>
    </source>
</evidence>
<sequence>YGVLSGEQIQQFLIAKLDKLSGEDLLKVQQVAKEVFDGLGRGAGALGMVVDASLGRALQKLGIDLEEVHTGFDKATRDTLEAFGEVIRVQQESGRSAQESAAVIAAAYVAARQKIDDPAALEQLDAAFKVAAKTAGMTATEISASMAKARGDVEKASGAIRDMGDALSRISDASSTMELANIGVAASKAFHDGRMSAEQYAKVQDALRDKARELKGAIEETGEAGEQAGEKLLRSQEMYNDALKDGIVTNEELRRISGQRMEEERKGLTDLQDNSKRDMSAMEGFFSGVMTRAREPLASMSRAALEAYDRMRGLTTMDMSIDTSGLDATRGSLEKVTKALGEVQQALSSPLTSSLGRWAAETQRASLQTQQAFLSQKAALQGLLERYQSGAIDARKFVQSANAMRHSLSLLDDSDLSGLESAIKSAKDQMQALTQSTQGTLNSLMDELDGLQGRTEDIERRRFESRRLELQTQLAEANAKGDAQAIANASKALGLLRQIEDETAQQRQRDEQQKRIEASSTSAPAKAEPTATPSTVVRFESPRGGPAVDVAVADGDQTRLLSILADAGLRSL</sequence>
<feature type="compositionally biased region" description="Basic and acidic residues" evidence="2">
    <location>
        <begin position="507"/>
        <end position="517"/>
    </location>
</feature>
<keyword evidence="1" id="KW-0175">Coiled coil</keyword>
<gene>
    <name evidence="3" type="ORF">A4X13_0g8830</name>
</gene>
<organism evidence="3 4">
    <name type="scientific">Tilletia indica</name>
    <dbReference type="NCBI Taxonomy" id="43049"/>
    <lineage>
        <taxon>Eukaryota</taxon>
        <taxon>Fungi</taxon>
        <taxon>Dikarya</taxon>
        <taxon>Basidiomycota</taxon>
        <taxon>Ustilaginomycotina</taxon>
        <taxon>Exobasidiomycetes</taxon>
        <taxon>Tilletiales</taxon>
        <taxon>Tilletiaceae</taxon>
        <taxon>Tilletia</taxon>
    </lineage>
</organism>
<proteinExistence type="predicted"/>
<name>A0A8T8SCV7_9BASI</name>
<reference evidence="3" key="2">
    <citation type="journal article" date="2019" name="IMA Fungus">
        <title>Genome sequencing and comparison of five Tilletia species to identify candidate genes for the detection of regulated species infecting wheat.</title>
        <authorList>
            <person name="Nguyen H.D.T."/>
            <person name="Sultana T."/>
            <person name="Kesanakurti P."/>
            <person name="Hambleton S."/>
        </authorList>
    </citation>
    <scope>NUCLEOTIDE SEQUENCE</scope>
    <source>
        <strain evidence="3">DAOMC 236416</strain>
    </source>
</reference>